<name>A0A392VIT3_9FABA</name>
<proteinExistence type="predicted"/>
<keyword evidence="2" id="KW-1185">Reference proteome</keyword>
<comment type="caution">
    <text evidence="1">The sequence shown here is derived from an EMBL/GenBank/DDBJ whole genome shotgun (WGS) entry which is preliminary data.</text>
</comment>
<evidence type="ECO:0000313" key="2">
    <source>
        <dbReference type="Proteomes" id="UP000265520"/>
    </source>
</evidence>
<sequence>MPHDTSYLIIGDTAPYQTILPHLEQIRFIPKVVSGIPEELLLLPIVILRNQTTSFEVGHVAKP</sequence>
<reference evidence="1 2" key="1">
    <citation type="journal article" date="2018" name="Front. Plant Sci.">
        <title>Red Clover (Trifolium pratense) and Zigzag Clover (T. medium) - A Picture of Genomic Similarities and Differences.</title>
        <authorList>
            <person name="Dluhosova J."/>
            <person name="Istvanek J."/>
            <person name="Nedelnik J."/>
            <person name="Repkova J."/>
        </authorList>
    </citation>
    <scope>NUCLEOTIDE SEQUENCE [LARGE SCALE GENOMIC DNA]</scope>
    <source>
        <strain evidence="2">cv. 10/8</strain>
        <tissue evidence="1">Leaf</tissue>
    </source>
</reference>
<evidence type="ECO:0000313" key="1">
    <source>
        <dbReference type="EMBL" id="MCI86280.1"/>
    </source>
</evidence>
<dbReference type="AlphaFoldDB" id="A0A392VIT3"/>
<organism evidence="1 2">
    <name type="scientific">Trifolium medium</name>
    <dbReference type="NCBI Taxonomy" id="97028"/>
    <lineage>
        <taxon>Eukaryota</taxon>
        <taxon>Viridiplantae</taxon>
        <taxon>Streptophyta</taxon>
        <taxon>Embryophyta</taxon>
        <taxon>Tracheophyta</taxon>
        <taxon>Spermatophyta</taxon>
        <taxon>Magnoliopsida</taxon>
        <taxon>eudicotyledons</taxon>
        <taxon>Gunneridae</taxon>
        <taxon>Pentapetalae</taxon>
        <taxon>rosids</taxon>
        <taxon>fabids</taxon>
        <taxon>Fabales</taxon>
        <taxon>Fabaceae</taxon>
        <taxon>Papilionoideae</taxon>
        <taxon>50 kb inversion clade</taxon>
        <taxon>NPAAA clade</taxon>
        <taxon>Hologalegina</taxon>
        <taxon>IRL clade</taxon>
        <taxon>Trifolieae</taxon>
        <taxon>Trifolium</taxon>
    </lineage>
</organism>
<dbReference type="Proteomes" id="UP000265520">
    <property type="component" value="Unassembled WGS sequence"/>
</dbReference>
<protein>
    <submittedName>
        <fullName evidence="1">Uncharacterized protein</fullName>
    </submittedName>
</protein>
<feature type="non-terminal residue" evidence="1">
    <location>
        <position position="63"/>
    </location>
</feature>
<accession>A0A392VIT3</accession>
<dbReference type="EMBL" id="LXQA011136035">
    <property type="protein sequence ID" value="MCI86280.1"/>
    <property type="molecule type" value="Genomic_DNA"/>
</dbReference>